<sequence length="111" mass="12252">MAEQRADPTEARARGVRQESVSENCRCNRARMCSGAASPETLQRYFSPLYPVHGAMQRSAAETDLEIFLSVSVKSSMVTGICSSSLDRARISSGLRPWIRRRIAIMAASLM</sequence>
<evidence type="ECO:0000313" key="2">
    <source>
        <dbReference type="Proteomes" id="UP000314294"/>
    </source>
</evidence>
<reference evidence="1 2" key="1">
    <citation type="submission" date="2019-03" db="EMBL/GenBank/DDBJ databases">
        <title>First draft genome of Liparis tanakae, snailfish: a comprehensive survey of snailfish specific genes.</title>
        <authorList>
            <person name="Kim W."/>
            <person name="Song I."/>
            <person name="Jeong J.-H."/>
            <person name="Kim D."/>
            <person name="Kim S."/>
            <person name="Ryu S."/>
            <person name="Song J.Y."/>
            <person name="Lee S.K."/>
        </authorList>
    </citation>
    <scope>NUCLEOTIDE SEQUENCE [LARGE SCALE GENOMIC DNA]</scope>
    <source>
        <tissue evidence="1">Muscle</tissue>
    </source>
</reference>
<gene>
    <name evidence="1" type="ORF">EYF80_047954</name>
</gene>
<protein>
    <submittedName>
        <fullName evidence="1">Uncharacterized protein</fullName>
    </submittedName>
</protein>
<keyword evidence="2" id="KW-1185">Reference proteome</keyword>
<name>A0A4Z2FKW8_9TELE</name>
<dbReference type="Proteomes" id="UP000314294">
    <property type="component" value="Unassembled WGS sequence"/>
</dbReference>
<evidence type="ECO:0000313" key="1">
    <source>
        <dbReference type="EMBL" id="TNN41887.1"/>
    </source>
</evidence>
<dbReference type="EMBL" id="SRLO01001075">
    <property type="protein sequence ID" value="TNN41887.1"/>
    <property type="molecule type" value="Genomic_DNA"/>
</dbReference>
<organism evidence="1 2">
    <name type="scientific">Liparis tanakae</name>
    <name type="common">Tanaka's snailfish</name>
    <dbReference type="NCBI Taxonomy" id="230148"/>
    <lineage>
        <taxon>Eukaryota</taxon>
        <taxon>Metazoa</taxon>
        <taxon>Chordata</taxon>
        <taxon>Craniata</taxon>
        <taxon>Vertebrata</taxon>
        <taxon>Euteleostomi</taxon>
        <taxon>Actinopterygii</taxon>
        <taxon>Neopterygii</taxon>
        <taxon>Teleostei</taxon>
        <taxon>Neoteleostei</taxon>
        <taxon>Acanthomorphata</taxon>
        <taxon>Eupercaria</taxon>
        <taxon>Perciformes</taxon>
        <taxon>Cottioidei</taxon>
        <taxon>Cottales</taxon>
        <taxon>Liparidae</taxon>
        <taxon>Liparis</taxon>
    </lineage>
</organism>
<accession>A0A4Z2FKW8</accession>
<proteinExistence type="predicted"/>
<dbReference type="AlphaFoldDB" id="A0A4Z2FKW8"/>
<comment type="caution">
    <text evidence="1">The sequence shown here is derived from an EMBL/GenBank/DDBJ whole genome shotgun (WGS) entry which is preliminary data.</text>
</comment>